<name>A0A133QJ38_9BACT</name>
<comment type="caution">
    <text evidence="1">The sequence shown here is derived from an EMBL/GenBank/DDBJ whole genome shotgun (WGS) entry which is preliminary data.</text>
</comment>
<dbReference type="AlphaFoldDB" id="A0A133QJ38"/>
<reference evidence="2" key="1">
    <citation type="submission" date="2016-01" db="EMBL/GenBank/DDBJ databases">
        <authorList>
            <person name="Mitreva M."/>
            <person name="Pepin K.H."/>
            <person name="Mihindukulasuriya K.A."/>
            <person name="Fulton R."/>
            <person name="Fronick C."/>
            <person name="O'Laughlin M."/>
            <person name="Miner T."/>
            <person name="Herter B."/>
            <person name="Rosa B.A."/>
            <person name="Cordes M."/>
            <person name="Tomlinson C."/>
            <person name="Wollam A."/>
            <person name="Palsikar V.B."/>
            <person name="Mardis E.R."/>
            <person name="Wilson R.K."/>
        </authorList>
    </citation>
    <scope>NUCLEOTIDE SEQUENCE [LARGE SCALE GENOMIC DNA]</scope>
    <source>
        <strain evidence="2">MJR7716</strain>
    </source>
</reference>
<evidence type="ECO:0000313" key="1">
    <source>
        <dbReference type="EMBL" id="KXA42878.1"/>
    </source>
</evidence>
<dbReference type="OrthoDB" id="1095075at2"/>
<keyword evidence="2" id="KW-1185">Reference proteome</keyword>
<evidence type="ECO:0008006" key="3">
    <source>
        <dbReference type="Google" id="ProtNLM"/>
    </source>
</evidence>
<evidence type="ECO:0000313" key="2">
    <source>
        <dbReference type="Proteomes" id="UP000070533"/>
    </source>
</evidence>
<dbReference type="EMBL" id="LRQG01000023">
    <property type="protein sequence ID" value="KXA42878.1"/>
    <property type="molecule type" value="Genomic_DNA"/>
</dbReference>
<dbReference type="PROSITE" id="PS51257">
    <property type="entry name" value="PROKAR_LIPOPROTEIN"/>
    <property type="match status" value="1"/>
</dbReference>
<accession>A0A133QJ38</accession>
<dbReference type="Proteomes" id="UP000070533">
    <property type="component" value="Unassembled WGS sequence"/>
</dbReference>
<dbReference type="RefSeq" id="WP_155813579.1">
    <property type="nucleotide sequence ID" value="NZ_KQ957200.1"/>
</dbReference>
<proteinExistence type="predicted"/>
<dbReference type="PATRIC" id="fig|28128.5.peg.615"/>
<gene>
    <name evidence="1" type="ORF">HMPREF3226_00609</name>
</gene>
<protein>
    <recommendedName>
        <fullName evidence="3">Lipoprotein</fullName>
    </recommendedName>
</protein>
<dbReference type="STRING" id="28128.HMPREF3226_00609"/>
<sequence length="118" mass="13830">MKYYNILTALLFVFYSCKNSGQFQKNVIKPNTYSVKEIDSLYGAPKDIASYLITEQHDEFRTAVLNCFTKSQRLSRSIKVMEYTWQTHSDSLLTVWYLPSMDSLQVLCHLEYSIYSLD</sequence>
<organism evidence="1 2">
    <name type="scientific">Prevotella corporis</name>
    <dbReference type="NCBI Taxonomy" id="28128"/>
    <lineage>
        <taxon>Bacteria</taxon>
        <taxon>Pseudomonadati</taxon>
        <taxon>Bacteroidota</taxon>
        <taxon>Bacteroidia</taxon>
        <taxon>Bacteroidales</taxon>
        <taxon>Prevotellaceae</taxon>
        <taxon>Prevotella</taxon>
    </lineage>
</organism>